<evidence type="ECO:0000313" key="2">
    <source>
        <dbReference type="Proteomes" id="UP000434639"/>
    </source>
</evidence>
<gene>
    <name evidence="1" type="ORF">GKZ89_08890</name>
</gene>
<dbReference type="EMBL" id="WMIB01000006">
    <property type="protein sequence ID" value="MTH53533.1"/>
    <property type="molecule type" value="Genomic_DNA"/>
</dbReference>
<proteinExistence type="predicted"/>
<dbReference type="Proteomes" id="UP000434639">
    <property type="component" value="Unassembled WGS sequence"/>
</dbReference>
<dbReference type="OrthoDB" id="2937786at2"/>
<protein>
    <submittedName>
        <fullName evidence="1">Uncharacterized protein</fullName>
    </submittedName>
</protein>
<accession>A0A7X2V4Z9</accession>
<dbReference type="AlphaFoldDB" id="A0A7X2V4Z9"/>
<evidence type="ECO:0000313" key="1">
    <source>
        <dbReference type="EMBL" id="MTH53533.1"/>
    </source>
</evidence>
<name>A0A7X2V4Z9_9BACI</name>
<comment type="caution">
    <text evidence="1">The sequence shown here is derived from an EMBL/GenBank/DDBJ whole genome shotgun (WGS) entry which is preliminary data.</text>
</comment>
<sequence>MDLDFPNINKVTTIEAISWYTGKVAEVTQKKHRIAGTFSEGYINALLAWKQGLNSKIAEARRSL</sequence>
<keyword evidence="2" id="KW-1185">Reference proteome</keyword>
<organism evidence="1 2">
    <name type="scientific">Metabacillus mangrovi</name>
    <dbReference type="NCBI Taxonomy" id="1491830"/>
    <lineage>
        <taxon>Bacteria</taxon>
        <taxon>Bacillati</taxon>
        <taxon>Bacillota</taxon>
        <taxon>Bacilli</taxon>
        <taxon>Bacillales</taxon>
        <taxon>Bacillaceae</taxon>
        <taxon>Metabacillus</taxon>
    </lineage>
</organism>
<reference evidence="1 2" key="1">
    <citation type="journal article" date="2017" name="Int. J. Syst. Evol. Microbiol.">
        <title>Bacillus mangrovi sp. nov., isolated from a sediment sample from a mangrove forest.</title>
        <authorList>
            <person name="Gupta V."/>
            <person name="Singh P.K."/>
            <person name="Korpole S."/>
            <person name="Tanuku N.R.S."/>
            <person name="Pinnaka A.K."/>
        </authorList>
    </citation>
    <scope>NUCLEOTIDE SEQUENCE [LARGE SCALE GENOMIC DNA]</scope>
    <source>
        <strain evidence="1 2">KCTC 33872</strain>
    </source>
</reference>
<dbReference type="RefSeq" id="WP_155112053.1">
    <property type="nucleotide sequence ID" value="NZ_WMIB01000006.1"/>
</dbReference>